<organism evidence="2 3">
    <name type="scientific">Aulographum hederae CBS 113979</name>
    <dbReference type="NCBI Taxonomy" id="1176131"/>
    <lineage>
        <taxon>Eukaryota</taxon>
        <taxon>Fungi</taxon>
        <taxon>Dikarya</taxon>
        <taxon>Ascomycota</taxon>
        <taxon>Pezizomycotina</taxon>
        <taxon>Dothideomycetes</taxon>
        <taxon>Pleosporomycetidae</taxon>
        <taxon>Aulographales</taxon>
        <taxon>Aulographaceae</taxon>
    </lineage>
</organism>
<gene>
    <name evidence="2" type="ORF">K402DRAFT_460608</name>
</gene>
<dbReference type="AlphaFoldDB" id="A0A6G1HBW3"/>
<evidence type="ECO:0000313" key="3">
    <source>
        <dbReference type="Proteomes" id="UP000800041"/>
    </source>
</evidence>
<feature type="region of interest" description="Disordered" evidence="1">
    <location>
        <begin position="401"/>
        <end position="422"/>
    </location>
</feature>
<reference evidence="2" key="1">
    <citation type="journal article" date="2020" name="Stud. Mycol.">
        <title>101 Dothideomycetes genomes: a test case for predicting lifestyles and emergence of pathogens.</title>
        <authorList>
            <person name="Haridas S."/>
            <person name="Albert R."/>
            <person name="Binder M."/>
            <person name="Bloem J."/>
            <person name="Labutti K."/>
            <person name="Salamov A."/>
            <person name="Andreopoulos B."/>
            <person name="Baker S."/>
            <person name="Barry K."/>
            <person name="Bills G."/>
            <person name="Bluhm B."/>
            <person name="Cannon C."/>
            <person name="Castanera R."/>
            <person name="Culley D."/>
            <person name="Daum C."/>
            <person name="Ezra D."/>
            <person name="Gonzalez J."/>
            <person name="Henrissat B."/>
            <person name="Kuo A."/>
            <person name="Liang C."/>
            <person name="Lipzen A."/>
            <person name="Lutzoni F."/>
            <person name="Magnuson J."/>
            <person name="Mondo S."/>
            <person name="Nolan M."/>
            <person name="Ohm R."/>
            <person name="Pangilinan J."/>
            <person name="Park H.-J."/>
            <person name="Ramirez L."/>
            <person name="Alfaro M."/>
            <person name="Sun H."/>
            <person name="Tritt A."/>
            <person name="Yoshinaga Y."/>
            <person name="Zwiers L.-H."/>
            <person name="Turgeon B."/>
            <person name="Goodwin S."/>
            <person name="Spatafora J."/>
            <person name="Crous P."/>
            <person name="Grigoriev I."/>
        </authorList>
    </citation>
    <scope>NUCLEOTIDE SEQUENCE</scope>
    <source>
        <strain evidence="2">CBS 113979</strain>
    </source>
</reference>
<sequence length="702" mass="77716">MYSDPSFMGSSKPPQDGPDEVVRQQFDAPEMYHPARPLWHNVSAQDNGPVSFQVHPQNVLPIHHQQETISLASALDDGNNVDIQEPVDKDMTKDADVMRFTSQGWGSGAFENLQTAQEFINRPLCGPNLPDPVGRGMTFEDIEQNADWYRKALYQNMMDFSAVRDRNRILAFTKFSNDEIQARVWELFDSLVQYYKRGPEVWRQQEQQSPKDKKLSFYDRFVGVCSALKSHKLICIDVMQGKGKELVHRPYLRAESKETNQRTNFDKKKKKEDMEKAAAAAASRDSGAQQGEHSRRRNRRERGSTLSQRADQLRRAPTPLGRSTDSRSASYYPMSSSRLAGHNPTYIQQPASQAPVAMMVPPTSDLSNPPPNFGQEYSGPQQMFHQHNPGPVQMPWDTFPEHFPRQQSAGQRGNGSSLGHRFNQTDLSTQQQSRAVTAAYSPQSTQAGVIFSQDPFDPNMDFSSGSEFRSSNRIGVPSTRQSFSSNTVTGLGQNQSGGIVHEASLTYDPLPAHNIDPNMLLPVHPDLLERSASSFALGQYGMTRDLPQEPRTEGSPNFHEILEITAPPKLSLKSGPSLQHSENQHQPVNTQDAAESSNISAGDHFTSIQALQHPCASSMSASACQSPSGGPSGSIIKKLDSQTGQAMLESVNPGESTLELQDDSVAPDITFDQSFVAGIYSDIAGIPQEEISAIFNYESPQT</sequence>
<protein>
    <submittedName>
        <fullName evidence="2">Uncharacterized protein</fullName>
    </submittedName>
</protein>
<feature type="compositionally biased region" description="Polar residues" evidence="1">
    <location>
        <begin position="405"/>
        <end position="422"/>
    </location>
</feature>
<dbReference type="EMBL" id="ML977142">
    <property type="protein sequence ID" value="KAF1990554.1"/>
    <property type="molecule type" value="Genomic_DNA"/>
</dbReference>
<feature type="region of interest" description="Disordered" evidence="1">
    <location>
        <begin position="1"/>
        <end position="21"/>
    </location>
</feature>
<accession>A0A6G1HBW3</accession>
<dbReference type="Proteomes" id="UP000800041">
    <property type="component" value="Unassembled WGS sequence"/>
</dbReference>
<proteinExistence type="predicted"/>
<evidence type="ECO:0000256" key="1">
    <source>
        <dbReference type="SAM" id="MobiDB-lite"/>
    </source>
</evidence>
<feature type="region of interest" description="Disordered" evidence="1">
    <location>
        <begin position="464"/>
        <end position="486"/>
    </location>
</feature>
<feature type="compositionally biased region" description="Polar residues" evidence="1">
    <location>
        <begin position="574"/>
        <end position="598"/>
    </location>
</feature>
<feature type="compositionally biased region" description="Basic and acidic residues" evidence="1">
    <location>
        <begin position="250"/>
        <end position="276"/>
    </location>
</feature>
<keyword evidence="3" id="KW-1185">Reference proteome</keyword>
<feature type="region of interest" description="Disordered" evidence="1">
    <location>
        <begin position="250"/>
        <end position="345"/>
    </location>
</feature>
<feature type="compositionally biased region" description="Low complexity" evidence="1">
    <location>
        <begin position="326"/>
        <end position="338"/>
    </location>
</feature>
<evidence type="ECO:0000313" key="2">
    <source>
        <dbReference type="EMBL" id="KAF1990554.1"/>
    </source>
</evidence>
<name>A0A6G1HBW3_9PEZI</name>
<feature type="region of interest" description="Disordered" evidence="1">
    <location>
        <begin position="569"/>
        <end position="598"/>
    </location>
</feature>